<evidence type="ECO:0000256" key="1">
    <source>
        <dbReference type="ARBA" id="ARBA00022490"/>
    </source>
</evidence>
<dbReference type="NCBIfam" id="NF006671">
    <property type="entry name" value="PRK09219.1"/>
    <property type="match status" value="1"/>
</dbReference>
<dbReference type="EMBL" id="LQYG01000083">
    <property type="protein sequence ID" value="KYC60786.1"/>
    <property type="molecule type" value="Genomic_DNA"/>
</dbReference>
<keyword evidence="4 5" id="KW-0660">Purine salvage</keyword>
<organism evidence="8 11">
    <name type="scientific">Heyndrickxia coagulans</name>
    <name type="common">Weizmannia coagulans</name>
    <dbReference type="NCBI Taxonomy" id="1398"/>
    <lineage>
        <taxon>Bacteria</taxon>
        <taxon>Bacillati</taxon>
        <taxon>Bacillota</taxon>
        <taxon>Bacilli</taxon>
        <taxon>Bacillales</taxon>
        <taxon>Bacillaceae</taxon>
        <taxon>Heyndrickxia</taxon>
    </lineage>
</organism>
<feature type="binding site" evidence="5">
    <location>
        <begin position="128"/>
        <end position="132"/>
    </location>
    <ligand>
        <name>5-phospho-alpha-D-ribose 1-diphosphate</name>
        <dbReference type="ChEBI" id="CHEBI:58017"/>
    </ligand>
</feature>
<feature type="binding site" evidence="5">
    <location>
        <position position="20"/>
    </location>
    <ligand>
        <name>xanthine</name>
        <dbReference type="ChEBI" id="CHEBI:17712"/>
    </ligand>
</feature>
<comment type="catalytic activity">
    <reaction evidence="5">
        <text>XMP + diphosphate = xanthine + 5-phospho-alpha-D-ribose 1-diphosphate</text>
        <dbReference type="Rhea" id="RHEA:10800"/>
        <dbReference type="ChEBI" id="CHEBI:17712"/>
        <dbReference type="ChEBI" id="CHEBI:33019"/>
        <dbReference type="ChEBI" id="CHEBI:57464"/>
        <dbReference type="ChEBI" id="CHEBI:58017"/>
        <dbReference type="EC" id="2.4.2.22"/>
    </reaction>
</comment>
<comment type="subunit">
    <text evidence="5">Homodimer.</text>
</comment>
<dbReference type="UniPathway" id="UPA00602">
    <property type="reaction ID" value="UER00658"/>
</dbReference>
<dbReference type="RefSeq" id="WP_017553021.1">
    <property type="nucleotide sequence ID" value="NZ_CABJCT010000001.1"/>
</dbReference>
<protein>
    <recommendedName>
        <fullName evidence="5 6">Xanthine phosphoribosyltransferase</fullName>
        <shortName evidence="5">XPRTase</shortName>
        <ecNumber evidence="5 6">2.4.2.22</ecNumber>
    </recommendedName>
</protein>
<gene>
    <name evidence="5" type="primary">xpt</name>
    <name evidence="8" type="ORF">B4098_3030</name>
    <name evidence="9" type="ORF">B4099_3220</name>
    <name evidence="10" type="ORF">QN341_07060</name>
</gene>
<keyword evidence="3 5" id="KW-0808">Transferase</keyword>
<reference evidence="10" key="2">
    <citation type="submission" date="2023-06" db="EMBL/GenBank/DDBJ databases">
        <title>Probiogenomic evaluation and L lactic producing Weizmannia coaggulans BKMTCR2-2 from tree bark.</title>
        <authorList>
            <person name="Mahittikon J."/>
            <person name="Tanasupawat S."/>
        </authorList>
    </citation>
    <scope>NUCLEOTIDE SEQUENCE</scope>
    <source>
        <strain evidence="10">BKMTCR2-2</strain>
    </source>
</reference>
<feature type="binding site" evidence="5">
    <location>
        <position position="27"/>
    </location>
    <ligand>
        <name>xanthine</name>
        <dbReference type="ChEBI" id="CHEBI:17712"/>
    </ligand>
</feature>
<dbReference type="GO" id="GO:0006166">
    <property type="term" value="P:purine ribonucleoside salvage"/>
    <property type="evidence" value="ECO:0007669"/>
    <property type="project" value="UniProtKB-KW"/>
</dbReference>
<dbReference type="GO" id="GO:0005737">
    <property type="term" value="C:cytoplasm"/>
    <property type="evidence" value="ECO:0007669"/>
    <property type="project" value="UniProtKB-SubCell"/>
</dbReference>
<keyword evidence="2 5" id="KW-0328">Glycosyltransferase</keyword>
<feature type="domain" description="Phosphoribosyltransferase" evidence="7">
    <location>
        <begin position="37"/>
        <end position="157"/>
    </location>
</feature>
<dbReference type="CDD" id="cd06223">
    <property type="entry name" value="PRTases_typeI"/>
    <property type="match status" value="1"/>
</dbReference>
<feature type="binding site" evidence="5">
    <location>
        <position position="156"/>
    </location>
    <ligand>
        <name>xanthine</name>
        <dbReference type="ChEBI" id="CHEBI:17712"/>
    </ligand>
</feature>
<evidence type="ECO:0000313" key="10">
    <source>
        <dbReference type="EMBL" id="MDL5040839.1"/>
    </source>
</evidence>
<dbReference type="EC" id="2.4.2.22" evidence="5 6"/>
<dbReference type="NCBIfam" id="TIGR01744">
    <property type="entry name" value="XPRTase"/>
    <property type="match status" value="1"/>
</dbReference>
<evidence type="ECO:0000313" key="11">
    <source>
        <dbReference type="Proteomes" id="UP000075288"/>
    </source>
</evidence>
<dbReference type="SUPFAM" id="SSF53271">
    <property type="entry name" value="PRTase-like"/>
    <property type="match status" value="1"/>
</dbReference>
<comment type="function">
    <text evidence="5">Converts the preformed base xanthine, a product of nucleic acid breakdown, to xanthosine 5'-monophosphate (XMP), so it can be reused for RNA or DNA synthesis.</text>
</comment>
<dbReference type="GO" id="GO:0046110">
    <property type="term" value="P:xanthine metabolic process"/>
    <property type="evidence" value="ECO:0007669"/>
    <property type="project" value="UniProtKB-UniRule"/>
</dbReference>
<dbReference type="GeneID" id="29811999"/>
<evidence type="ECO:0000256" key="4">
    <source>
        <dbReference type="ARBA" id="ARBA00022726"/>
    </source>
</evidence>
<dbReference type="InterPro" id="IPR050118">
    <property type="entry name" value="Pur/Pyrimidine_PRTase"/>
</dbReference>
<dbReference type="GO" id="GO:0000310">
    <property type="term" value="F:xanthine phosphoribosyltransferase activity"/>
    <property type="evidence" value="ECO:0007669"/>
    <property type="project" value="UniProtKB-UniRule"/>
</dbReference>
<evidence type="ECO:0000313" key="12">
    <source>
        <dbReference type="Proteomes" id="UP000075304"/>
    </source>
</evidence>
<evidence type="ECO:0000256" key="3">
    <source>
        <dbReference type="ARBA" id="ARBA00022679"/>
    </source>
</evidence>
<dbReference type="AlphaFoldDB" id="A0A150JUA1"/>
<dbReference type="HAMAP" id="MF_01184">
    <property type="entry name" value="XPRTase"/>
    <property type="match status" value="1"/>
</dbReference>
<proteinExistence type="inferred from homology"/>
<comment type="pathway">
    <text evidence="5">Purine metabolism; XMP biosynthesis via salvage pathway; XMP from xanthine: step 1/1.</text>
</comment>
<dbReference type="PATRIC" id="fig|1398.25.peg.1826"/>
<dbReference type="InterPro" id="IPR010079">
    <property type="entry name" value="Xanthine_PRibTrfase"/>
</dbReference>
<evidence type="ECO:0000313" key="8">
    <source>
        <dbReference type="EMBL" id="KYC60786.1"/>
    </source>
</evidence>
<evidence type="ECO:0000259" key="7">
    <source>
        <dbReference type="Pfam" id="PF00156"/>
    </source>
</evidence>
<reference evidence="11 12" key="1">
    <citation type="submission" date="2016-01" db="EMBL/GenBank/DDBJ databases">
        <title>Genome Sequences of Twelve Sporeforming Bacillus Species Isolated from Foods.</title>
        <authorList>
            <person name="Berendsen E.M."/>
            <person name="Wells-Bennik M.H."/>
            <person name="Krawcyk A.O."/>
            <person name="De Jong A."/>
            <person name="Holsappel S."/>
            <person name="Eijlander R.T."/>
            <person name="Kuipers O.P."/>
        </authorList>
    </citation>
    <scope>NUCLEOTIDE SEQUENCE [LARGE SCALE GENOMIC DNA]</scope>
    <source>
        <strain evidence="8 11">B4098</strain>
        <strain evidence="9 12">B4099</strain>
    </source>
</reference>
<evidence type="ECO:0000256" key="5">
    <source>
        <dbReference type="HAMAP-Rule" id="MF_01184"/>
    </source>
</evidence>
<dbReference type="InterPro" id="IPR000836">
    <property type="entry name" value="PRTase_dom"/>
</dbReference>
<dbReference type="EMBL" id="LQYI01000024">
    <property type="protein sequence ID" value="KYC71679.1"/>
    <property type="molecule type" value="Genomic_DNA"/>
</dbReference>
<dbReference type="Proteomes" id="UP000075288">
    <property type="component" value="Unassembled WGS sequence"/>
</dbReference>
<comment type="caution">
    <text evidence="8">The sequence shown here is derived from an EMBL/GenBank/DDBJ whole genome shotgun (WGS) entry which is preliminary data.</text>
</comment>
<evidence type="ECO:0000256" key="6">
    <source>
        <dbReference type="NCBIfam" id="TIGR01744"/>
    </source>
</evidence>
<keyword evidence="1 5" id="KW-0963">Cytoplasm</keyword>
<comment type="similarity">
    <text evidence="5">Belongs to the purine/pyrimidine phosphoribosyltransferase family. Xpt subfamily.</text>
</comment>
<dbReference type="PANTHER" id="PTHR43864">
    <property type="entry name" value="HYPOXANTHINE/GUANINE PHOSPHORIBOSYLTRANSFERASE"/>
    <property type="match status" value="1"/>
</dbReference>
<sequence length="195" mass="21274">MKALQEKIRKDGIVLSDQVLKVDAFLNHQVDPVLMKQIGETFAGLFKQDGVTKILTLESSGISPALMAALELNVPMIFARKRKPFTQDADVYEASVHSFTKQTTHTISVSRAFLNQGDRVLVIDDFLANGQAAEGLIDIIDQAGAELCGIGIVIEKAFQPGGKRLRGRGIRVESLASIRSLENGTVSFQEEAYAK</sequence>
<dbReference type="Proteomes" id="UP001223084">
    <property type="component" value="Unassembled WGS sequence"/>
</dbReference>
<name>A0A150JUA1_HEYCO</name>
<dbReference type="EMBL" id="JASUZX010000001">
    <property type="protein sequence ID" value="MDL5040839.1"/>
    <property type="molecule type" value="Genomic_DNA"/>
</dbReference>
<dbReference type="Proteomes" id="UP000075304">
    <property type="component" value="Unassembled WGS sequence"/>
</dbReference>
<evidence type="ECO:0000313" key="9">
    <source>
        <dbReference type="EMBL" id="KYC71679.1"/>
    </source>
</evidence>
<dbReference type="InterPro" id="IPR029057">
    <property type="entry name" value="PRTase-like"/>
</dbReference>
<accession>A0A150JUA1</accession>
<dbReference type="Pfam" id="PF00156">
    <property type="entry name" value="Pribosyltran"/>
    <property type="match status" value="1"/>
</dbReference>
<comment type="subcellular location">
    <subcellularLocation>
        <location evidence="5">Cytoplasm</location>
    </subcellularLocation>
</comment>
<dbReference type="PANTHER" id="PTHR43864:SF1">
    <property type="entry name" value="XANTHINE PHOSPHORIBOSYLTRANSFERASE"/>
    <property type="match status" value="1"/>
</dbReference>
<evidence type="ECO:0000256" key="2">
    <source>
        <dbReference type="ARBA" id="ARBA00022676"/>
    </source>
</evidence>
<dbReference type="GO" id="GO:0032265">
    <property type="term" value="P:XMP salvage"/>
    <property type="evidence" value="ECO:0007669"/>
    <property type="project" value="UniProtKB-UniRule"/>
</dbReference>
<dbReference type="Gene3D" id="3.40.50.2020">
    <property type="match status" value="1"/>
</dbReference>